<dbReference type="InterPro" id="IPR036735">
    <property type="entry name" value="NGN_dom_sf"/>
</dbReference>
<dbReference type="InterPro" id="IPR008991">
    <property type="entry name" value="Translation_prot_SH3-like_sf"/>
</dbReference>
<keyword evidence="2" id="KW-0805">Transcription regulation</keyword>
<dbReference type="InterPro" id="IPR043425">
    <property type="entry name" value="NusG-like"/>
</dbReference>
<evidence type="ECO:0000313" key="6">
    <source>
        <dbReference type="Proteomes" id="UP001418222"/>
    </source>
</evidence>
<protein>
    <recommendedName>
        <fullName evidence="4">NusG-like N-terminal domain-containing protein</fullName>
    </recommendedName>
</protein>
<comment type="caution">
    <text evidence="5">The sequence shown here is derived from an EMBL/GenBank/DDBJ whole genome shotgun (WGS) entry which is preliminary data.</text>
</comment>
<keyword evidence="3" id="KW-0804">Transcription</keyword>
<evidence type="ECO:0000313" key="5">
    <source>
        <dbReference type="EMBL" id="KAK8918981.1"/>
    </source>
</evidence>
<dbReference type="SUPFAM" id="SSF50104">
    <property type="entry name" value="Translation proteins SH3-like domain"/>
    <property type="match status" value="1"/>
</dbReference>
<dbReference type="Proteomes" id="UP001418222">
    <property type="component" value="Unassembled WGS sequence"/>
</dbReference>
<dbReference type="PANTHER" id="PTHR30265">
    <property type="entry name" value="RHO-INTERACTING TRANSCRIPTION TERMINATION FACTOR NUSG"/>
    <property type="match status" value="1"/>
</dbReference>
<dbReference type="SMART" id="SM00738">
    <property type="entry name" value="NGN"/>
    <property type="match status" value="1"/>
</dbReference>
<evidence type="ECO:0000256" key="1">
    <source>
        <dbReference type="ARBA" id="ARBA00022814"/>
    </source>
</evidence>
<dbReference type="Pfam" id="PF02357">
    <property type="entry name" value="NusG"/>
    <property type="match status" value="1"/>
</dbReference>
<evidence type="ECO:0000256" key="3">
    <source>
        <dbReference type="ARBA" id="ARBA00023163"/>
    </source>
</evidence>
<accession>A0AAP0AXZ2</accession>
<evidence type="ECO:0000259" key="4">
    <source>
        <dbReference type="SMART" id="SM00738"/>
    </source>
</evidence>
<dbReference type="InterPro" id="IPR006645">
    <property type="entry name" value="NGN-like_dom"/>
</dbReference>
<proteinExistence type="predicted"/>
<gene>
    <name evidence="5" type="ORF">KSP39_PZI021824</name>
</gene>
<dbReference type="CDD" id="cd06091">
    <property type="entry name" value="KOW_NusG"/>
    <property type="match status" value="1"/>
</dbReference>
<dbReference type="EMBL" id="JBBWWQ010000019">
    <property type="protein sequence ID" value="KAK8918981.1"/>
    <property type="molecule type" value="Genomic_DNA"/>
</dbReference>
<dbReference type="CDD" id="cd09890">
    <property type="entry name" value="NGN_plant"/>
    <property type="match status" value="1"/>
</dbReference>
<sequence length="335" mass="37655">MLQSPALYPWILKPASLTLSPVSLRLSIHCCSSSPSILSESLDAAVAGDLSAKERRQLRNGRREKNAAVSGNWREEVEEILARRRKKDYSNWKEKLNLDNLAKLGPQWWTVRVSRVNGQETVERLSRALARGFPDMDFKVYFPAVREKRKLKDGSYSDKVKSIFPGCVFLHCVLNKEVHDYIRDCAGIGGFIGATVGNTSISVDLHFISKRQINKPKPVVAEDMEKIFQEAKEQQQSFDQAFEREHQERISNCHVDSLPPESKNVTNAENQSGEEDVECLAPGANVRVLSGPFAKFNGHLKCLDHANKKATVQFTLFGKESFVDLEVAQIVVDKA</sequence>
<name>A0AAP0AXZ2_9ASPA</name>
<evidence type="ECO:0000256" key="2">
    <source>
        <dbReference type="ARBA" id="ARBA00023015"/>
    </source>
</evidence>
<dbReference type="GO" id="GO:0006354">
    <property type="term" value="P:DNA-templated transcription elongation"/>
    <property type="evidence" value="ECO:0007669"/>
    <property type="project" value="InterPro"/>
</dbReference>
<feature type="domain" description="NusG-like N-terminal" evidence="4">
    <location>
        <begin position="105"/>
        <end position="231"/>
    </location>
</feature>
<dbReference type="Gene3D" id="2.30.30.30">
    <property type="match status" value="1"/>
</dbReference>
<keyword evidence="1" id="KW-0889">Transcription antitermination</keyword>
<dbReference type="Gene3D" id="3.30.70.940">
    <property type="entry name" value="NusG, N-terminal domain"/>
    <property type="match status" value="1"/>
</dbReference>
<dbReference type="AlphaFoldDB" id="A0AAP0AXZ2"/>
<dbReference type="SUPFAM" id="SSF82679">
    <property type="entry name" value="N-utilization substance G protein NusG, N-terminal domain"/>
    <property type="match status" value="1"/>
</dbReference>
<organism evidence="5 6">
    <name type="scientific">Platanthera zijinensis</name>
    <dbReference type="NCBI Taxonomy" id="2320716"/>
    <lineage>
        <taxon>Eukaryota</taxon>
        <taxon>Viridiplantae</taxon>
        <taxon>Streptophyta</taxon>
        <taxon>Embryophyta</taxon>
        <taxon>Tracheophyta</taxon>
        <taxon>Spermatophyta</taxon>
        <taxon>Magnoliopsida</taxon>
        <taxon>Liliopsida</taxon>
        <taxon>Asparagales</taxon>
        <taxon>Orchidaceae</taxon>
        <taxon>Orchidoideae</taxon>
        <taxon>Orchideae</taxon>
        <taxon>Orchidinae</taxon>
        <taxon>Platanthera</taxon>
    </lineage>
</organism>
<keyword evidence="6" id="KW-1185">Reference proteome</keyword>
<reference evidence="5 6" key="1">
    <citation type="journal article" date="2022" name="Nat. Plants">
        <title>Genomes of leafy and leafless Platanthera orchids illuminate the evolution of mycoheterotrophy.</title>
        <authorList>
            <person name="Li M.H."/>
            <person name="Liu K.W."/>
            <person name="Li Z."/>
            <person name="Lu H.C."/>
            <person name="Ye Q.L."/>
            <person name="Zhang D."/>
            <person name="Wang J.Y."/>
            <person name="Li Y.F."/>
            <person name="Zhong Z.M."/>
            <person name="Liu X."/>
            <person name="Yu X."/>
            <person name="Liu D.K."/>
            <person name="Tu X.D."/>
            <person name="Liu B."/>
            <person name="Hao Y."/>
            <person name="Liao X.Y."/>
            <person name="Jiang Y.T."/>
            <person name="Sun W.H."/>
            <person name="Chen J."/>
            <person name="Chen Y.Q."/>
            <person name="Ai Y."/>
            <person name="Zhai J.W."/>
            <person name="Wu S.S."/>
            <person name="Zhou Z."/>
            <person name="Hsiao Y.Y."/>
            <person name="Wu W.L."/>
            <person name="Chen Y.Y."/>
            <person name="Lin Y.F."/>
            <person name="Hsu J.L."/>
            <person name="Li C.Y."/>
            <person name="Wang Z.W."/>
            <person name="Zhao X."/>
            <person name="Zhong W.Y."/>
            <person name="Ma X.K."/>
            <person name="Ma L."/>
            <person name="Huang J."/>
            <person name="Chen G.Z."/>
            <person name="Huang M.Z."/>
            <person name="Huang L."/>
            <person name="Peng D.H."/>
            <person name="Luo Y.B."/>
            <person name="Zou S.Q."/>
            <person name="Chen S.P."/>
            <person name="Lan S."/>
            <person name="Tsai W.C."/>
            <person name="Van de Peer Y."/>
            <person name="Liu Z.J."/>
        </authorList>
    </citation>
    <scope>NUCLEOTIDE SEQUENCE [LARGE SCALE GENOMIC DNA]</scope>
    <source>
        <strain evidence="5">Lor287</strain>
    </source>
</reference>
<dbReference type="GO" id="GO:0031564">
    <property type="term" value="P:transcription antitermination"/>
    <property type="evidence" value="ECO:0007669"/>
    <property type="project" value="UniProtKB-KW"/>
</dbReference>
<dbReference type="PANTHER" id="PTHR30265:SF4">
    <property type="entry name" value="KOW MOTIF FAMILY PROTEIN, EXPRESSED"/>
    <property type="match status" value="1"/>
</dbReference>
<dbReference type="InterPro" id="IPR014722">
    <property type="entry name" value="Rib_uL2_dom2"/>
</dbReference>